<comment type="caution">
    <text evidence="3">The sequence shown here is derived from an EMBL/GenBank/DDBJ whole genome shotgun (WGS) entry which is preliminary data.</text>
</comment>
<feature type="compositionally biased region" description="Basic and acidic residues" evidence="1">
    <location>
        <begin position="145"/>
        <end position="156"/>
    </location>
</feature>
<accession>A0A9X3E0Q8</accession>
<dbReference type="RefSeq" id="WP_266338552.1">
    <property type="nucleotide sequence ID" value="NZ_JAPKNK010000003.1"/>
</dbReference>
<organism evidence="3 4">
    <name type="scientific">Kaistia nematophila</name>
    <dbReference type="NCBI Taxonomy" id="2994654"/>
    <lineage>
        <taxon>Bacteria</taxon>
        <taxon>Pseudomonadati</taxon>
        <taxon>Pseudomonadota</taxon>
        <taxon>Alphaproteobacteria</taxon>
        <taxon>Hyphomicrobiales</taxon>
        <taxon>Kaistiaceae</taxon>
        <taxon>Kaistia</taxon>
    </lineage>
</organism>
<feature type="compositionally biased region" description="Low complexity" evidence="1">
    <location>
        <begin position="157"/>
        <end position="171"/>
    </location>
</feature>
<evidence type="ECO:0000256" key="2">
    <source>
        <dbReference type="SAM" id="Phobius"/>
    </source>
</evidence>
<name>A0A9X3E0Q8_9HYPH</name>
<keyword evidence="2" id="KW-0472">Membrane</keyword>
<evidence type="ECO:0000313" key="3">
    <source>
        <dbReference type="EMBL" id="MCX5569591.1"/>
    </source>
</evidence>
<keyword evidence="2" id="KW-0812">Transmembrane</keyword>
<keyword evidence="2" id="KW-1133">Transmembrane helix</keyword>
<sequence>MLFLREGLSVSEIVADLQDRLPSQFVERGQIRINGELVPRALWRSVRPKASSAERPIAVTFHIVHENSGGGGGAKQIIGLVAALALTVVTGGIASGAILGTFTGMLGTSLFGSATVGAAVLAGAVGLAGSLAISALTSAPVLRAGDTKSTSDDDNRSASASGNSAAEPGGSIDRVIGTTKVYPRLVGQPVISIENRDDIVEAVFVLNGPHKIEDLRIDEAPFEASSDIQVQYREGWQDDQPIDLVNRYGRQTGAQFELSAHTVDPEDMSQLLNRVNPSENVPKWHGVPTRRSPDEVWCRFTLPAMGYRTTEDQLVIPIRTRIRLRGTTQWRNLPEFHISAQSISPFKNELQLKWDMPEPTDVPTVPSKNGVYFVAKATPGQTNVPVTAANQADGYFSAGSGNDYLYRGTESTSNVRHVFAYDNRIVMHLTSAAFPRGIYDIQMKRGFSYKASDFSKSNYQFKSAVTDFFWFTDNGTIAESRENKGEQIVHQFTTSVYNAPILPTPGFATIAVRARNAQINNVSCMASGYVRDYDPATGRFDKWVTTSNPVPHYVDVHIGGQNVDPLPEDLLDLEEMIEWRQRCIDAGYTCNEIIVDQSIDDVRSLIASCGYAKPYQSDLWSVVQDYDRSQEPVVQVFSPRNARGFSFNKAFPKLPDGFRINYRDKTADYATEEVVVFRNGYDGGEDGKLEGVYYGGLDEETQVVMRARFDLAQAEKRATFYSWEAPAEAIVCRRGSLVAIEHDTLARHTGRARIKEVLIDPATNLITGIRLDSVASILNTPGMHAVTDMHAVVDMHTVGIRTALAVRRTNGWITTHLTSSSSDEETDLVTFASPLADLYAPGSVFDPTEIPEISPGCLVIVGNHDRVYKRVIVSEMQPTTDLIYKMVAVDEAPELWADGLSKYVLQESGSKVLQETSSGLFWEP</sequence>
<dbReference type="EMBL" id="JAPKNK010000003">
    <property type="protein sequence ID" value="MCX5569591.1"/>
    <property type="molecule type" value="Genomic_DNA"/>
</dbReference>
<protein>
    <recommendedName>
        <fullName evidence="5">Tip attachment protein J domain-containing protein</fullName>
    </recommendedName>
</protein>
<gene>
    <name evidence="3" type="ORF">OSH07_10350</name>
</gene>
<evidence type="ECO:0008006" key="5">
    <source>
        <dbReference type="Google" id="ProtNLM"/>
    </source>
</evidence>
<evidence type="ECO:0000256" key="1">
    <source>
        <dbReference type="SAM" id="MobiDB-lite"/>
    </source>
</evidence>
<keyword evidence="4" id="KW-1185">Reference proteome</keyword>
<feature type="region of interest" description="Disordered" evidence="1">
    <location>
        <begin position="144"/>
        <end position="172"/>
    </location>
</feature>
<reference evidence="3" key="1">
    <citation type="submission" date="2022-11" db="EMBL/GenBank/DDBJ databases">
        <title>Biodiversity and phylogenetic relationships of bacteria.</title>
        <authorList>
            <person name="Machado R.A.R."/>
            <person name="Bhat A."/>
            <person name="Loulou A."/>
            <person name="Kallel S."/>
        </authorList>
    </citation>
    <scope>NUCLEOTIDE SEQUENCE</scope>
    <source>
        <strain evidence="3">K-TC2</strain>
    </source>
</reference>
<dbReference type="Proteomes" id="UP001144805">
    <property type="component" value="Unassembled WGS sequence"/>
</dbReference>
<feature type="transmembrane region" description="Helical" evidence="2">
    <location>
        <begin position="77"/>
        <end position="99"/>
    </location>
</feature>
<evidence type="ECO:0000313" key="4">
    <source>
        <dbReference type="Proteomes" id="UP001144805"/>
    </source>
</evidence>
<proteinExistence type="predicted"/>
<dbReference type="AlphaFoldDB" id="A0A9X3E0Q8"/>
<feature type="transmembrane region" description="Helical" evidence="2">
    <location>
        <begin position="111"/>
        <end position="133"/>
    </location>
</feature>